<proteinExistence type="predicted"/>
<dbReference type="AlphaFoldDB" id="A0A1B6I7K6"/>
<reference evidence="1" key="1">
    <citation type="submission" date="2015-11" db="EMBL/GenBank/DDBJ databases">
        <title>De novo transcriptome assembly of four potential Pierce s Disease insect vectors from Arizona vineyards.</title>
        <authorList>
            <person name="Tassone E.E."/>
        </authorList>
    </citation>
    <scope>NUCLEOTIDE SEQUENCE</scope>
</reference>
<protein>
    <submittedName>
        <fullName evidence="1">Uncharacterized protein</fullName>
    </submittedName>
</protein>
<dbReference type="EMBL" id="GECU01024821">
    <property type="protein sequence ID" value="JAS82885.1"/>
    <property type="molecule type" value="Transcribed_RNA"/>
</dbReference>
<feature type="non-terminal residue" evidence="1">
    <location>
        <position position="1"/>
    </location>
</feature>
<accession>A0A1B6I7K6</accession>
<name>A0A1B6I7K6_9HEMI</name>
<sequence length="101" mass="11616">ENAMFNAILYSSTAVSRRLGMSEDEFKKLIGTISPDAWRSYLDFYKRLAGNQRFNQLLAKMDSQPFFNEFKNTFPEIEPSTLYRALSFAAERVTGLPDMTT</sequence>
<feature type="non-terminal residue" evidence="1">
    <location>
        <position position="101"/>
    </location>
</feature>
<gene>
    <name evidence="1" type="ORF">g.3839</name>
</gene>
<evidence type="ECO:0000313" key="1">
    <source>
        <dbReference type="EMBL" id="JAS82885.1"/>
    </source>
</evidence>
<organism evidence="1">
    <name type="scientific">Homalodisca liturata</name>
    <dbReference type="NCBI Taxonomy" id="320908"/>
    <lineage>
        <taxon>Eukaryota</taxon>
        <taxon>Metazoa</taxon>
        <taxon>Ecdysozoa</taxon>
        <taxon>Arthropoda</taxon>
        <taxon>Hexapoda</taxon>
        <taxon>Insecta</taxon>
        <taxon>Pterygota</taxon>
        <taxon>Neoptera</taxon>
        <taxon>Paraneoptera</taxon>
        <taxon>Hemiptera</taxon>
        <taxon>Auchenorrhyncha</taxon>
        <taxon>Membracoidea</taxon>
        <taxon>Cicadellidae</taxon>
        <taxon>Cicadellinae</taxon>
        <taxon>Proconiini</taxon>
        <taxon>Homalodisca</taxon>
    </lineage>
</organism>